<dbReference type="Proteomes" id="UP000295680">
    <property type="component" value="Unassembled WGS sequence"/>
</dbReference>
<name>A0A4R2JTR8_9PSEU</name>
<gene>
    <name evidence="1" type="ORF">EV192_102706</name>
</gene>
<dbReference type="EMBL" id="SLWS01000002">
    <property type="protein sequence ID" value="TCO62567.1"/>
    <property type="molecule type" value="Genomic_DNA"/>
</dbReference>
<accession>A0A4R2JTR8</accession>
<organism evidence="1 2">
    <name type="scientific">Actinocrispum wychmicini</name>
    <dbReference type="NCBI Taxonomy" id="1213861"/>
    <lineage>
        <taxon>Bacteria</taxon>
        <taxon>Bacillati</taxon>
        <taxon>Actinomycetota</taxon>
        <taxon>Actinomycetes</taxon>
        <taxon>Pseudonocardiales</taxon>
        <taxon>Pseudonocardiaceae</taxon>
        <taxon>Actinocrispum</taxon>
    </lineage>
</organism>
<evidence type="ECO:0000313" key="1">
    <source>
        <dbReference type="EMBL" id="TCO62567.1"/>
    </source>
</evidence>
<comment type="caution">
    <text evidence="1">The sequence shown here is derived from an EMBL/GenBank/DDBJ whole genome shotgun (WGS) entry which is preliminary data.</text>
</comment>
<dbReference type="AlphaFoldDB" id="A0A4R2JTR8"/>
<dbReference type="SUPFAM" id="SSF52540">
    <property type="entry name" value="P-loop containing nucleoside triphosphate hydrolases"/>
    <property type="match status" value="1"/>
</dbReference>
<dbReference type="InterPro" id="IPR027417">
    <property type="entry name" value="P-loop_NTPase"/>
</dbReference>
<reference evidence="1 2" key="1">
    <citation type="submission" date="2019-03" db="EMBL/GenBank/DDBJ databases">
        <title>Genomic Encyclopedia of Type Strains, Phase IV (KMG-IV): sequencing the most valuable type-strain genomes for metagenomic binning, comparative biology and taxonomic classification.</title>
        <authorList>
            <person name="Goeker M."/>
        </authorList>
    </citation>
    <scope>NUCLEOTIDE SEQUENCE [LARGE SCALE GENOMIC DNA]</scope>
    <source>
        <strain evidence="1 2">DSM 45934</strain>
    </source>
</reference>
<protein>
    <submittedName>
        <fullName evidence="1">Uncharacterized protein</fullName>
    </submittedName>
</protein>
<keyword evidence="2" id="KW-1185">Reference proteome</keyword>
<evidence type="ECO:0000313" key="2">
    <source>
        <dbReference type="Proteomes" id="UP000295680"/>
    </source>
</evidence>
<sequence>MAMTSLRQKHLNQALMRIPRRAESTDRRALAATYVMAGSFSAMLHSTDHQILYGRRGTGKTHALLYLADLIERTGDVPVYVDLRTIGSAGGMYPDGSMDLTSRGTHLLVDTLEAVHDELLNLAVEENGREALLPTLDPLAQAASAVQVVGEVERETTAGDKAESSSGIELSARPVVKTSSGWTAHQESRVRRTGVERHHVVFGPLNRALRGIVRALDGARLWLLLDEWSSVPLDLQPLLADLLRRSVLPAAGVTVKIAAIERRSRFSATAPGGDYVGIEVGADAASAVSLDDCMVFDHARTRSQEFFGQLLHNHTTSRLAGMAALAPADVPTFLEETFRRNAFAELVRAAEGVPRDAINIVALAAQHAHSEPIGLPHVRLAARDWYLRDKQTAIVDDEPARQTLRLLVDEVVGRRRSRTFLIDQLTEEESVNALYDARLLHVLRRGLADKRHPGTLYDGFAIDFGCYVSLLLNGELSVPPKDKGSWLSSARGVPPDGFNLAAEIVDLSQLR</sequence>
<proteinExistence type="predicted"/>